<dbReference type="Pfam" id="PF13561">
    <property type="entry name" value="adh_short_C2"/>
    <property type="match status" value="1"/>
</dbReference>
<dbReference type="Proteomes" id="UP000007254">
    <property type="component" value="Chromosome"/>
</dbReference>
<organism evidence="2 3">
    <name type="scientific">Winmispira thermophila (strain ATCC 700085 / DSM 6578 / Z-1203)</name>
    <name type="common">Spirochaeta thermophila</name>
    <dbReference type="NCBI Taxonomy" id="869211"/>
    <lineage>
        <taxon>Bacteria</taxon>
        <taxon>Pseudomonadati</taxon>
        <taxon>Spirochaetota</taxon>
        <taxon>Spirochaetia</taxon>
        <taxon>Winmispirales</taxon>
        <taxon>Winmispiraceae</taxon>
        <taxon>Winmispira</taxon>
    </lineage>
</organism>
<dbReference type="RefSeq" id="WP_014625338.1">
    <property type="nucleotide sequence ID" value="NC_017583.1"/>
</dbReference>
<name>G0GBZ8_WINT7</name>
<dbReference type="InterPro" id="IPR020904">
    <property type="entry name" value="Sc_DH/Rdtase_CS"/>
</dbReference>
<evidence type="ECO:0000313" key="2">
    <source>
        <dbReference type="EMBL" id="AEJ62009.1"/>
    </source>
</evidence>
<dbReference type="EMBL" id="CP002903">
    <property type="protein sequence ID" value="AEJ62009.1"/>
    <property type="molecule type" value="Genomic_DNA"/>
</dbReference>
<dbReference type="SUPFAM" id="SSF51735">
    <property type="entry name" value="NAD(P)-binding Rossmann-fold domains"/>
    <property type="match status" value="1"/>
</dbReference>
<dbReference type="PRINTS" id="PR00081">
    <property type="entry name" value="GDHRDH"/>
</dbReference>
<dbReference type="InterPro" id="IPR036291">
    <property type="entry name" value="NAD(P)-bd_dom_sf"/>
</dbReference>
<dbReference type="KEGG" id="stq:Spith_1749"/>
<proteinExistence type="inferred from homology"/>
<dbReference type="Gene3D" id="3.40.50.720">
    <property type="entry name" value="NAD(P)-binding Rossmann-like Domain"/>
    <property type="match status" value="1"/>
</dbReference>
<dbReference type="PRINTS" id="PR00080">
    <property type="entry name" value="SDRFAMILY"/>
</dbReference>
<comment type="similarity">
    <text evidence="1">Belongs to the short-chain dehydrogenases/reductases (SDR) family.</text>
</comment>
<evidence type="ECO:0000313" key="3">
    <source>
        <dbReference type="Proteomes" id="UP000007254"/>
    </source>
</evidence>
<dbReference type="OrthoDB" id="9803333at2"/>
<dbReference type="GO" id="GO:0016616">
    <property type="term" value="F:oxidoreductase activity, acting on the CH-OH group of donors, NAD or NADP as acceptor"/>
    <property type="evidence" value="ECO:0007669"/>
    <property type="project" value="TreeGrafter"/>
</dbReference>
<protein>
    <submittedName>
        <fullName evidence="2">Short-chain dehydrogenase/reductase SDR</fullName>
    </submittedName>
</protein>
<dbReference type="PANTHER" id="PTHR42760">
    <property type="entry name" value="SHORT-CHAIN DEHYDROGENASES/REDUCTASES FAMILY MEMBER"/>
    <property type="match status" value="1"/>
</dbReference>
<dbReference type="NCBIfam" id="NF009466">
    <property type="entry name" value="PRK12826.1-2"/>
    <property type="match status" value="1"/>
</dbReference>
<dbReference type="InterPro" id="IPR002347">
    <property type="entry name" value="SDR_fam"/>
</dbReference>
<dbReference type="PANTHER" id="PTHR42760:SF40">
    <property type="entry name" value="3-OXOACYL-[ACYL-CARRIER-PROTEIN] REDUCTASE, CHLOROPLASTIC"/>
    <property type="match status" value="1"/>
</dbReference>
<gene>
    <name evidence="2" type="ordered locus">Spith_1749</name>
</gene>
<dbReference type="AlphaFoldDB" id="G0GBZ8"/>
<dbReference type="FunFam" id="3.40.50.720:FF:000084">
    <property type="entry name" value="Short-chain dehydrogenase reductase"/>
    <property type="match status" value="1"/>
</dbReference>
<dbReference type="HOGENOM" id="CLU_010194_1_3_12"/>
<keyword evidence="3" id="KW-1185">Reference proteome</keyword>
<dbReference type="GO" id="GO:0030497">
    <property type="term" value="P:fatty acid elongation"/>
    <property type="evidence" value="ECO:0007669"/>
    <property type="project" value="TreeGrafter"/>
</dbReference>
<sequence>MKLDLSNKTALVTGAGVGIGAGIAKALAECGAKVAITYYSHREDAEKTASDIRAKGGEVYVFQLDATKSDEVAKVVKDVAEVLGGRIDILVNNAGHLIGRVNVAEMSDEHWHKVIHTNLSSNFYVTRAALPFIPEGGRIVNMASLAARNGGGNGAVAYAAAKAGILGFTRGLAKELAPRNITVNALAPGFIVDTPFHETFTGREKYEDIIQRIPLKRAGTPRDVAGAVLYFVSDLGSWVTGQVAEINGGSWFV</sequence>
<dbReference type="STRING" id="869211.Spith_1749"/>
<dbReference type="PROSITE" id="PS00061">
    <property type="entry name" value="ADH_SHORT"/>
    <property type="match status" value="1"/>
</dbReference>
<accession>G0GBZ8</accession>
<evidence type="ECO:0000256" key="1">
    <source>
        <dbReference type="ARBA" id="ARBA00006484"/>
    </source>
</evidence>
<reference evidence="2 3" key="1">
    <citation type="submission" date="2011-06" db="EMBL/GenBank/DDBJ databases">
        <title>The complete genome of Spirochaeta thermophila DSM 6578.</title>
        <authorList>
            <consortium name="US DOE Joint Genome Institute (JGI-PGF)"/>
            <person name="Lucas S."/>
            <person name="Lapidus A."/>
            <person name="Bruce D."/>
            <person name="Goodwin L."/>
            <person name="Pitluck S."/>
            <person name="Peters L."/>
            <person name="Kyrpides N."/>
            <person name="Mavromatis K."/>
            <person name="Ivanova N."/>
            <person name="Mikailova N."/>
            <person name="Pagani I."/>
            <person name="Chertkov O."/>
            <person name="Detter J.C."/>
            <person name="Tapia R."/>
            <person name="Han C."/>
            <person name="Land M."/>
            <person name="Hauser L."/>
            <person name="Markowitz V."/>
            <person name="Cheng J.-F."/>
            <person name="Hugenholtz P."/>
            <person name="Woyke T."/>
            <person name="Wu D."/>
            <person name="Spring S."/>
            <person name="Merkhoffer B."/>
            <person name="Schneider S."/>
            <person name="Klenk H.-P."/>
            <person name="Eisen J.A."/>
        </authorList>
    </citation>
    <scope>NUCLEOTIDE SEQUENCE [LARGE SCALE GENOMIC DNA]</scope>
    <source>
        <strain evidence="3">ATCC 700085 / DSM 6578 / Z-1203</strain>
    </source>
</reference>